<evidence type="ECO:0000313" key="2">
    <source>
        <dbReference type="EMBL" id="MBC3213167.1"/>
    </source>
</evidence>
<sequence length="103" mass="11600">MIWLTIVLMGVIVFFNRYCFLAPGLPVRLSQRMRTLLSFSVPAVLTAICGPIIAFNGDEWRALPENPYLWGAVFAIVLAVFLRNTLAVVVLSMLMFILLRTLL</sequence>
<gene>
    <name evidence="2" type="ORF">H8J20_13545</name>
    <name evidence="5" type="ORF">NCTC12965_01396</name>
    <name evidence="4" type="ORF">NCTC13193_01848</name>
    <name evidence="3" type="ORF">RDT67_26295</name>
</gene>
<reference evidence="3" key="3">
    <citation type="submission" date="2023-08" db="EMBL/GenBank/DDBJ databases">
        <title>The Comparative Genomic Analysis of Yersiniaceae from Polar Regions.</title>
        <authorList>
            <person name="Goncharov A."/>
            <person name="Aslanov B."/>
            <person name="Kolodzhieva V."/>
            <person name="Azarov D."/>
            <person name="Mochov A."/>
            <person name="Lebedeva E."/>
        </authorList>
    </citation>
    <scope>NUCLEOTIDE SEQUENCE</scope>
    <source>
        <strain evidence="3">Vf</strain>
    </source>
</reference>
<dbReference type="InterPro" id="IPR008407">
    <property type="entry name" value="Brnchd-chn_aa_trnsp_AzlD"/>
</dbReference>
<proteinExistence type="predicted"/>
<evidence type="ECO:0000313" key="5">
    <source>
        <dbReference type="EMBL" id="VTR21900.1"/>
    </source>
</evidence>
<dbReference type="EMBL" id="JACNYO010000012">
    <property type="protein sequence ID" value="MBC3213167.1"/>
    <property type="molecule type" value="Genomic_DNA"/>
</dbReference>
<name>A0A0F7D2E6_SERFO</name>
<protein>
    <submittedName>
        <fullName evidence="3">AzlD domain-containing protein</fullName>
    </submittedName>
    <submittedName>
        <fullName evidence="4">Predicted membrane protein</fullName>
    </submittedName>
</protein>
<evidence type="ECO:0000313" key="3">
    <source>
        <dbReference type="EMBL" id="MDQ9129917.1"/>
    </source>
</evidence>
<dbReference type="EMBL" id="CABEEZ010000026">
    <property type="protein sequence ID" value="VTR21900.1"/>
    <property type="molecule type" value="Genomic_DNA"/>
</dbReference>
<dbReference type="EMBL" id="LR134492">
    <property type="protein sequence ID" value="VEI67076.1"/>
    <property type="molecule type" value="Genomic_DNA"/>
</dbReference>
<dbReference type="Proteomes" id="UP000659084">
    <property type="component" value="Unassembled WGS sequence"/>
</dbReference>
<feature type="transmembrane region" description="Helical" evidence="1">
    <location>
        <begin position="68"/>
        <end position="99"/>
    </location>
</feature>
<feature type="transmembrane region" description="Helical" evidence="1">
    <location>
        <begin position="6"/>
        <end position="24"/>
    </location>
</feature>
<dbReference type="RefSeq" id="WP_021805142.1">
    <property type="nucleotide sequence ID" value="NZ_CAMFLQ010000040.1"/>
</dbReference>
<dbReference type="STRING" id="47917.AV650_12050"/>
<dbReference type="AlphaFoldDB" id="A0A0F7D2E6"/>
<keyword evidence="1" id="KW-0472">Membrane</keyword>
<evidence type="ECO:0000313" key="6">
    <source>
        <dbReference type="Proteomes" id="UP000270487"/>
    </source>
</evidence>
<reference evidence="2" key="2">
    <citation type="submission" date="2020-08" db="EMBL/GenBank/DDBJ databases">
        <title>Food and environmental bacterial isolates.</title>
        <authorList>
            <person name="Richter L."/>
            <person name="Du Plessis E.M."/>
            <person name="Duvenage S."/>
            <person name="Allam M."/>
            <person name="Korsten L."/>
        </authorList>
    </citation>
    <scope>NUCLEOTIDE SEQUENCE</scope>
    <source>
        <strain evidence="2">UPMP2127</strain>
    </source>
</reference>
<dbReference type="GeneID" id="30321794"/>
<evidence type="ECO:0000256" key="1">
    <source>
        <dbReference type="SAM" id="Phobius"/>
    </source>
</evidence>
<dbReference type="EMBL" id="JAVIGA010000045">
    <property type="protein sequence ID" value="MDQ9129917.1"/>
    <property type="molecule type" value="Genomic_DNA"/>
</dbReference>
<accession>A0A0F7D2E6</accession>
<dbReference type="KEGG" id="sfw:WN53_16595"/>
<feature type="transmembrane region" description="Helical" evidence="1">
    <location>
        <begin position="36"/>
        <end position="56"/>
    </location>
</feature>
<dbReference type="Pfam" id="PF05437">
    <property type="entry name" value="AzlD"/>
    <property type="match status" value="1"/>
</dbReference>
<dbReference type="Proteomes" id="UP001224622">
    <property type="component" value="Unassembled WGS sequence"/>
</dbReference>
<organism evidence="3 7">
    <name type="scientific">Serratia fonticola</name>
    <dbReference type="NCBI Taxonomy" id="47917"/>
    <lineage>
        <taxon>Bacteria</taxon>
        <taxon>Pseudomonadati</taxon>
        <taxon>Pseudomonadota</taxon>
        <taxon>Gammaproteobacteria</taxon>
        <taxon>Enterobacterales</taxon>
        <taxon>Yersiniaceae</taxon>
        <taxon>Serratia</taxon>
    </lineage>
</organism>
<dbReference type="Proteomes" id="UP000270487">
    <property type="component" value="Chromosome"/>
</dbReference>
<evidence type="ECO:0000313" key="7">
    <source>
        <dbReference type="Proteomes" id="UP001224622"/>
    </source>
</evidence>
<evidence type="ECO:0000313" key="4">
    <source>
        <dbReference type="EMBL" id="VEI67076.1"/>
    </source>
</evidence>
<reference evidence="5" key="1">
    <citation type="submission" date="2019-05" db="EMBL/GenBank/DDBJ databases">
        <authorList>
            <consortium name="Pathogen Informatics"/>
        </authorList>
    </citation>
    <scope>NUCLEOTIDE SEQUENCE [LARGE SCALE GENOMIC DNA]</scope>
    <source>
        <strain evidence="5">NCTC12965</strain>
        <strain evidence="4 6">NCTC13193</strain>
    </source>
</reference>
<keyword evidence="1" id="KW-1133">Transmembrane helix</keyword>
<keyword evidence="1" id="KW-0812">Transmembrane</keyword>